<evidence type="ECO:0000256" key="1">
    <source>
        <dbReference type="ARBA" id="ARBA00022884"/>
    </source>
</evidence>
<dbReference type="Proteomes" id="UP000235672">
    <property type="component" value="Unassembled WGS sequence"/>
</dbReference>
<dbReference type="Gene3D" id="1.10.10.10">
    <property type="entry name" value="Winged helix-like DNA-binding domain superfamily/Winged helix DNA-binding domain"/>
    <property type="match status" value="1"/>
</dbReference>
<evidence type="ECO:0000256" key="3">
    <source>
        <dbReference type="SAM" id="MobiDB-lite"/>
    </source>
</evidence>
<sequence length="826" mass="92653">MNNTLPTQGAMLQKEVVELLAQPPAKESRSPDPEARPVVSKKNRVQITSSAKRQKEAALSRPPYKGSQVPKEVLSRADALKRAQKLKTLQRKKNPLESVSINDKSTSSPIVAPQATTDESDGQSGQSAVVEDKHGLLHSVLRPPNQQQALEVLRVKKSDKYGHIYQARAEMTLYEIRVYSFGQKDASERRQAKRNCREWKAKRRFSFSWKQNDLVFLVLRNQVDNTAIPYLNPTGLKWNSIPCFLDFVRSLEWHCKHDDNDDENDENGGDSSAKRWKRVSAQLEMGLPAERGRGYTMARKLDVDSRPSALFIPNIRTKTTAQKERDRKVQRKKRKTKRARRRAVKPSSNIEQGQPAISSSPEEFTVQHLFGPPAAGWHPFNIHDQTGKDGSIFYGGQPKPIIFDNNSFWSPNGGWVEEAVYTADGGWEYAPIYSAYGGWIPGHFLGPTVGKQLERPQEYVIGRTFAHYPERDGRLDSRPFGSFMPEKKTPEEKEAAEKDDTPSNNRFPTFNPPPELPKVEATPVPEPPKKYGSAILNSRTLSPLVKMVLEYLFSSDNLCKDQPLREQMDSSGFVPLSFLASIKHVRRLTEDVNVILLSCHSSGIFELKAGEGSGTEAMLVRRKEEWEKWVLPKEKVSTEVKKEERPKQVATKTVTAEATPKESSTAKISSENVLRKSTKDPLDCSVAFNRPCNAQGRKVNDELLPNLRIEEVTKIDTKAQDLDDDLSADLDGPSADIKTKFEGVGKRADGPPSPPKAEEHDFDPFSFLANLKSSTAGEESGIGRTIEEEKSFEAEWMKALATTSPKASHRSKMKGKKRCGKGKKSH</sequence>
<dbReference type="InterPro" id="IPR036390">
    <property type="entry name" value="WH_DNA-bd_sf"/>
</dbReference>
<dbReference type="CDD" id="cd07323">
    <property type="entry name" value="LAM"/>
    <property type="match status" value="1"/>
</dbReference>
<feature type="region of interest" description="Disordered" evidence="3">
    <location>
        <begin position="21"/>
        <end position="72"/>
    </location>
</feature>
<dbReference type="PROSITE" id="PS50961">
    <property type="entry name" value="HTH_LA"/>
    <property type="match status" value="1"/>
</dbReference>
<dbReference type="InterPro" id="IPR045180">
    <property type="entry name" value="La_dom_prot"/>
</dbReference>
<dbReference type="SUPFAM" id="SSF46785">
    <property type="entry name" value="Winged helix' DNA-binding domain"/>
    <property type="match status" value="1"/>
</dbReference>
<dbReference type="GO" id="GO:0005829">
    <property type="term" value="C:cytosol"/>
    <property type="evidence" value="ECO:0007669"/>
    <property type="project" value="TreeGrafter"/>
</dbReference>
<dbReference type="InterPro" id="IPR006630">
    <property type="entry name" value="La_HTH"/>
</dbReference>
<dbReference type="AlphaFoldDB" id="A0A2J6PVS2"/>
<feature type="compositionally biased region" description="Basic and acidic residues" evidence="3">
    <location>
        <begin position="737"/>
        <end position="749"/>
    </location>
</feature>
<feature type="compositionally biased region" description="Basic residues" evidence="3">
    <location>
        <begin position="807"/>
        <end position="826"/>
    </location>
</feature>
<dbReference type="GO" id="GO:0010494">
    <property type="term" value="C:cytoplasmic stress granule"/>
    <property type="evidence" value="ECO:0007669"/>
    <property type="project" value="TreeGrafter"/>
</dbReference>
<dbReference type="STRING" id="1745343.A0A2J6PVS2"/>
<feature type="region of interest" description="Disordered" evidence="3">
    <location>
        <begin position="471"/>
        <end position="525"/>
    </location>
</feature>
<keyword evidence="1 2" id="KW-0694">RNA-binding</keyword>
<gene>
    <name evidence="5" type="ORF">NA56DRAFT_259062</name>
</gene>
<evidence type="ECO:0000256" key="2">
    <source>
        <dbReference type="PROSITE-ProRule" id="PRU00332"/>
    </source>
</evidence>
<proteinExistence type="predicted"/>
<feature type="domain" description="HTH La-type RNA-binding" evidence="4">
    <location>
        <begin position="535"/>
        <end position="625"/>
    </location>
</feature>
<feature type="compositionally biased region" description="Polar residues" evidence="3">
    <location>
        <begin position="346"/>
        <end position="361"/>
    </location>
</feature>
<evidence type="ECO:0000259" key="4">
    <source>
        <dbReference type="PROSITE" id="PS50961"/>
    </source>
</evidence>
<dbReference type="Pfam" id="PF05383">
    <property type="entry name" value="La"/>
    <property type="match status" value="1"/>
</dbReference>
<feature type="region of interest" description="Disordered" evidence="3">
    <location>
        <begin position="640"/>
        <end position="674"/>
    </location>
</feature>
<feature type="compositionally biased region" description="Basic and acidic residues" evidence="3">
    <location>
        <begin position="26"/>
        <end position="35"/>
    </location>
</feature>
<feature type="compositionally biased region" description="Polar residues" evidence="3">
    <location>
        <begin position="97"/>
        <end position="127"/>
    </location>
</feature>
<feature type="region of interest" description="Disordered" evidence="3">
    <location>
        <begin position="724"/>
        <end position="761"/>
    </location>
</feature>
<dbReference type="EMBL" id="KZ613496">
    <property type="protein sequence ID" value="PMD18130.1"/>
    <property type="molecule type" value="Genomic_DNA"/>
</dbReference>
<feature type="compositionally biased region" description="Polar residues" evidence="3">
    <location>
        <begin position="650"/>
        <end position="672"/>
    </location>
</feature>
<evidence type="ECO:0000313" key="5">
    <source>
        <dbReference type="EMBL" id="PMD18130.1"/>
    </source>
</evidence>
<feature type="compositionally biased region" description="Basic residues" evidence="3">
    <location>
        <begin position="328"/>
        <end position="344"/>
    </location>
</feature>
<dbReference type="GO" id="GO:0003723">
    <property type="term" value="F:RNA binding"/>
    <property type="evidence" value="ECO:0007669"/>
    <property type="project" value="UniProtKB-UniRule"/>
</dbReference>
<feature type="region of interest" description="Disordered" evidence="3">
    <location>
        <begin position="86"/>
        <end position="129"/>
    </location>
</feature>
<feature type="region of interest" description="Disordered" evidence="3">
    <location>
        <begin position="801"/>
        <end position="826"/>
    </location>
</feature>
<feature type="region of interest" description="Disordered" evidence="3">
    <location>
        <begin position="314"/>
        <end position="361"/>
    </location>
</feature>
<organism evidence="5 6">
    <name type="scientific">Hyaloscypha hepaticicola</name>
    <dbReference type="NCBI Taxonomy" id="2082293"/>
    <lineage>
        <taxon>Eukaryota</taxon>
        <taxon>Fungi</taxon>
        <taxon>Dikarya</taxon>
        <taxon>Ascomycota</taxon>
        <taxon>Pezizomycotina</taxon>
        <taxon>Leotiomycetes</taxon>
        <taxon>Helotiales</taxon>
        <taxon>Hyaloscyphaceae</taxon>
        <taxon>Hyaloscypha</taxon>
    </lineage>
</organism>
<reference evidence="5 6" key="1">
    <citation type="submission" date="2016-05" db="EMBL/GenBank/DDBJ databases">
        <title>A degradative enzymes factory behind the ericoid mycorrhizal symbiosis.</title>
        <authorList>
            <consortium name="DOE Joint Genome Institute"/>
            <person name="Martino E."/>
            <person name="Morin E."/>
            <person name="Grelet G."/>
            <person name="Kuo A."/>
            <person name="Kohler A."/>
            <person name="Daghino S."/>
            <person name="Barry K."/>
            <person name="Choi C."/>
            <person name="Cichocki N."/>
            <person name="Clum A."/>
            <person name="Copeland A."/>
            <person name="Hainaut M."/>
            <person name="Haridas S."/>
            <person name="Labutti K."/>
            <person name="Lindquist E."/>
            <person name="Lipzen A."/>
            <person name="Khouja H.-R."/>
            <person name="Murat C."/>
            <person name="Ohm R."/>
            <person name="Olson A."/>
            <person name="Spatafora J."/>
            <person name="Veneault-Fourrey C."/>
            <person name="Henrissat B."/>
            <person name="Grigoriev I."/>
            <person name="Martin F."/>
            <person name="Perotto S."/>
        </authorList>
    </citation>
    <scope>NUCLEOTIDE SEQUENCE [LARGE SCALE GENOMIC DNA]</scope>
    <source>
        <strain evidence="5 6">UAMH 7357</strain>
    </source>
</reference>
<dbReference type="SMART" id="SM00715">
    <property type="entry name" value="LA"/>
    <property type="match status" value="1"/>
</dbReference>
<dbReference type="OrthoDB" id="340227at2759"/>
<dbReference type="PANTHER" id="PTHR22792:SF132">
    <property type="entry name" value="LA-RELATED PROTEIN 1"/>
    <property type="match status" value="1"/>
</dbReference>
<accession>A0A2J6PVS2</accession>
<feature type="compositionally biased region" description="Basic and acidic residues" evidence="3">
    <location>
        <begin position="485"/>
        <end position="501"/>
    </location>
</feature>
<name>A0A2J6PVS2_9HELO</name>
<dbReference type="GO" id="GO:0045727">
    <property type="term" value="P:positive regulation of translation"/>
    <property type="evidence" value="ECO:0007669"/>
    <property type="project" value="TreeGrafter"/>
</dbReference>
<evidence type="ECO:0000313" key="6">
    <source>
        <dbReference type="Proteomes" id="UP000235672"/>
    </source>
</evidence>
<dbReference type="PANTHER" id="PTHR22792">
    <property type="entry name" value="LUPUS LA PROTEIN-RELATED"/>
    <property type="match status" value="1"/>
</dbReference>
<keyword evidence="6" id="KW-1185">Reference proteome</keyword>
<protein>
    <recommendedName>
        <fullName evidence="4">HTH La-type RNA-binding domain-containing protein</fullName>
    </recommendedName>
</protein>
<dbReference type="InterPro" id="IPR036388">
    <property type="entry name" value="WH-like_DNA-bd_sf"/>
</dbReference>